<dbReference type="GO" id="GO:0004379">
    <property type="term" value="F:glycylpeptide N-tetradecanoyltransferase activity"/>
    <property type="evidence" value="ECO:0007669"/>
    <property type="project" value="UniProtKB-EC"/>
</dbReference>
<gene>
    <name evidence="9" type="ORF">FEHR0123_LOCUS6282</name>
</gene>
<accession>A0A7S3I2L8</accession>
<dbReference type="AlphaFoldDB" id="A0A7S3I2L8"/>
<dbReference type="InterPro" id="IPR022677">
    <property type="entry name" value="NMT_C"/>
</dbReference>
<proteinExistence type="inferred from homology"/>
<evidence type="ECO:0000259" key="7">
    <source>
        <dbReference type="Pfam" id="PF01233"/>
    </source>
</evidence>
<sequence>MAEVNFLCVHKKLRDKRLTPQLIREVTRRVNLRNQWQAIYTSGTTLPTPWSTAQYWHRNLNPQKLVDVRFSFRPADTPQAKFNKLHKLPTTTSTENLQPMTAASVPKVTGALNKHLRDNYKVHIQFSQDEVRHFLCPRDGVVYAWFVEDPAEGITDFISFYALNSSVLNDPHYDKIYAAYAYYNFVKGNDQARMKALIRDALILAKQNNFDVFNMTEVLQHSLVKGDLLFKPGDGKLAHYLYNWRIQAVPSNQIGIVLV</sequence>
<dbReference type="GO" id="GO:0005737">
    <property type="term" value="C:cytoplasm"/>
    <property type="evidence" value="ECO:0007669"/>
    <property type="project" value="TreeGrafter"/>
</dbReference>
<dbReference type="SUPFAM" id="SSF55729">
    <property type="entry name" value="Acyl-CoA N-acyltransferases (Nat)"/>
    <property type="match status" value="2"/>
</dbReference>
<keyword evidence="3 5" id="KW-0808">Transferase</keyword>
<dbReference type="InterPro" id="IPR022678">
    <property type="entry name" value="NMT_CS"/>
</dbReference>
<dbReference type="PANTHER" id="PTHR11377">
    <property type="entry name" value="N-MYRISTOYL TRANSFERASE"/>
    <property type="match status" value="1"/>
</dbReference>
<comment type="catalytic activity">
    <reaction evidence="5">
        <text>N-terminal glycyl-[protein] + tetradecanoyl-CoA = N-tetradecanoylglycyl-[protein] + CoA + H(+)</text>
        <dbReference type="Rhea" id="RHEA:15521"/>
        <dbReference type="Rhea" id="RHEA-COMP:12666"/>
        <dbReference type="Rhea" id="RHEA-COMP:12667"/>
        <dbReference type="ChEBI" id="CHEBI:15378"/>
        <dbReference type="ChEBI" id="CHEBI:57287"/>
        <dbReference type="ChEBI" id="CHEBI:57385"/>
        <dbReference type="ChEBI" id="CHEBI:64723"/>
        <dbReference type="ChEBI" id="CHEBI:133050"/>
        <dbReference type="EC" id="2.3.1.97"/>
    </reaction>
</comment>
<dbReference type="InterPro" id="IPR016181">
    <property type="entry name" value="Acyl_CoA_acyltransferase"/>
</dbReference>
<evidence type="ECO:0000259" key="8">
    <source>
        <dbReference type="Pfam" id="PF02799"/>
    </source>
</evidence>
<evidence type="ECO:0000256" key="6">
    <source>
        <dbReference type="RuleBase" id="RU004178"/>
    </source>
</evidence>
<dbReference type="Pfam" id="PF01233">
    <property type="entry name" value="NMT"/>
    <property type="match status" value="1"/>
</dbReference>
<evidence type="ECO:0000256" key="1">
    <source>
        <dbReference type="ARBA" id="ARBA00009469"/>
    </source>
</evidence>
<reference evidence="9" key="1">
    <citation type="submission" date="2021-01" db="EMBL/GenBank/DDBJ databases">
        <authorList>
            <person name="Corre E."/>
            <person name="Pelletier E."/>
            <person name="Niang G."/>
            <person name="Scheremetjew M."/>
            <person name="Finn R."/>
            <person name="Kale V."/>
            <person name="Holt S."/>
            <person name="Cochrane G."/>
            <person name="Meng A."/>
            <person name="Brown T."/>
            <person name="Cohen L."/>
        </authorList>
    </citation>
    <scope>NUCLEOTIDE SEQUENCE</scope>
    <source>
        <strain evidence="9">Fehren 1</strain>
    </source>
</reference>
<evidence type="ECO:0000313" key="9">
    <source>
        <dbReference type="EMBL" id="CAE0311363.1"/>
    </source>
</evidence>
<dbReference type="InterPro" id="IPR022676">
    <property type="entry name" value="NMT_N"/>
</dbReference>
<evidence type="ECO:0000256" key="3">
    <source>
        <dbReference type="ARBA" id="ARBA00022679"/>
    </source>
</evidence>
<evidence type="ECO:0000256" key="5">
    <source>
        <dbReference type="RuleBase" id="RU000586"/>
    </source>
</evidence>
<dbReference type="EC" id="2.3.1.97" evidence="2 5"/>
<feature type="domain" description="Glycylpeptide N-tetradecanoyltransferase C-terminal" evidence="8">
    <location>
        <begin position="67"/>
        <end position="250"/>
    </location>
</feature>
<dbReference type="Pfam" id="PF02799">
    <property type="entry name" value="NMT_C"/>
    <property type="match status" value="1"/>
</dbReference>
<comment type="function">
    <text evidence="5">Adds a myristoyl group to the N-terminal glycine residue of certain cellular proteins.</text>
</comment>
<dbReference type="Gene3D" id="3.40.630.170">
    <property type="match status" value="1"/>
</dbReference>
<organism evidence="9">
    <name type="scientific">Favella ehrenbergii</name>
    <dbReference type="NCBI Taxonomy" id="182087"/>
    <lineage>
        <taxon>Eukaryota</taxon>
        <taxon>Sar</taxon>
        <taxon>Alveolata</taxon>
        <taxon>Ciliophora</taxon>
        <taxon>Intramacronucleata</taxon>
        <taxon>Spirotrichea</taxon>
        <taxon>Choreotrichia</taxon>
        <taxon>Tintinnida</taxon>
        <taxon>Xystonellidae</taxon>
        <taxon>Favella</taxon>
    </lineage>
</organism>
<protein>
    <recommendedName>
        <fullName evidence="2 5">Glycylpeptide N-tetradecanoyltransferase</fullName>
        <ecNumber evidence="2 5">2.3.1.97</ecNumber>
    </recommendedName>
</protein>
<dbReference type="EMBL" id="HBIE01020643">
    <property type="protein sequence ID" value="CAE0311363.1"/>
    <property type="molecule type" value="Transcribed_RNA"/>
</dbReference>
<evidence type="ECO:0000256" key="4">
    <source>
        <dbReference type="ARBA" id="ARBA00023315"/>
    </source>
</evidence>
<keyword evidence="4 5" id="KW-0012">Acyltransferase</keyword>
<feature type="domain" description="Glycylpeptide N-tetradecanoyltransferase N-terminal" evidence="7">
    <location>
        <begin position="1"/>
        <end position="52"/>
    </location>
</feature>
<dbReference type="InterPro" id="IPR000903">
    <property type="entry name" value="NMT"/>
</dbReference>
<name>A0A7S3I2L8_9SPIT</name>
<dbReference type="PROSITE" id="PS00975">
    <property type="entry name" value="NMT_1"/>
    <property type="match status" value="1"/>
</dbReference>
<comment type="similarity">
    <text evidence="1 6">Belongs to the NMT family.</text>
</comment>
<dbReference type="PANTHER" id="PTHR11377:SF5">
    <property type="entry name" value="GLYCYLPEPTIDE N-TETRADECANOYLTRANSFERASE"/>
    <property type="match status" value="1"/>
</dbReference>
<evidence type="ECO:0000256" key="2">
    <source>
        <dbReference type="ARBA" id="ARBA00012923"/>
    </source>
</evidence>